<dbReference type="STRING" id="1150368.SAMN02927921_01178"/>
<evidence type="ECO:0008006" key="4">
    <source>
        <dbReference type="Google" id="ProtNLM"/>
    </source>
</evidence>
<dbReference type="OrthoDB" id="9813911at2"/>
<reference evidence="2 3" key="1">
    <citation type="submission" date="2016-11" db="EMBL/GenBank/DDBJ databases">
        <authorList>
            <person name="Jaros S."/>
            <person name="Januszkiewicz K."/>
            <person name="Wedrychowicz H."/>
        </authorList>
    </citation>
    <scope>NUCLEOTIDE SEQUENCE [LARGE SCALE GENOMIC DNA]</scope>
    <source>
        <strain evidence="2 3">CGMCC 1.12145</strain>
    </source>
</reference>
<keyword evidence="1" id="KW-0812">Transmembrane</keyword>
<dbReference type="InterPro" id="IPR025356">
    <property type="entry name" value="DUF4260"/>
</dbReference>
<evidence type="ECO:0000313" key="3">
    <source>
        <dbReference type="Proteomes" id="UP000182248"/>
    </source>
</evidence>
<gene>
    <name evidence="2" type="ORF">SAMN02927921_01178</name>
</gene>
<sequence>MKFSLKLEELAMLVLGIYLFGQTEFSWWWFAGLFLAPDIGMIGYMRNAKTGAFTYNLLHHKGIAIALYLVGVFAQLPVLELIGTVCFAHSGFDRMLGYGLKYGDSFVHTHLGRIGKEHN</sequence>
<feature type="transmembrane region" description="Helical" evidence="1">
    <location>
        <begin position="65"/>
        <end position="92"/>
    </location>
</feature>
<dbReference type="RefSeq" id="WP_072316432.1">
    <property type="nucleotide sequence ID" value="NZ_FPJE01000005.1"/>
</dbReference>
<name>A0A1K1NDZ2_9FLAO</name>
<accession>A0A1K1NDZ2</accession>
<keyword evidence="3" id="KW-1185">Reference proteome</keyword>
<proteinExistence type="predicted"/>
<protein>
    <recommendedName>
        <fullName evidence="4">DUF4260 domain-containing protein</fullName>
    </recommendedName>
</protein>
<keyword evidence="1" id="KW-1133">Transmembrane helix</keyword>
<organism evidence="2 3">
    <name type="scientific">Sinomicrobium oceani</name>
    <dbReference type="NCBI Taxonomy" id="1150368"/>
    <lineage>
        <taxon>Bacteria</taxon>
        <taxon>Pseudomonadati</taxon>
        <taxon>Bacteroidota</taxon>
        <taxon>Flavobacteriia</taxon>
        <taxon>Flavobacteriales</taxon>
        <taxon>Flavobacteriaceae</taxon>
        <taxon>Sinomicrobium</taxon>
    </lineage>
</organism>
<dbReference type="EMBL" id="FPJE01000005">
    <property type="protein sequence ID" value="SFW33465.1"/>
    <property type="molecule type" value="Genomic_DNA"/>
</dbReference>
<evidence type="ECO:0000313" key="2">
    <source>
        <dbReference type="EMBL" id="SFW33465.1"/>
    </source>
</evidence>
<keyword evidence="1" id="KW-0472">Membrane</keyword>
<dbReference type="AlphaFoldDB" id="A0A1K1NDZ2"/>
<evidence type="ECO:0000256" key="1">
    <source>
        <dbReference type="SAM" id="Phobius"/>
    </source>
</evidence>
<dbReference type="Pfam" id="PF14079">
    <property type="entry name" value="DUF4260"/>
    <property type="match status" value="1"/>
</dbReference>
<dbReference type="Proteomes" id="UP000182248">
    <property type="component" value="Unassembled WGS sequence"/>
</dbReference>